<dbReference type="EMBL" id="UFAJ01001182">
    <property type="protein sequence ID" value="SSD62140.1"/>
    <property type="molecule type" value="Genomic_DNA"/>
</dbReference>
<dbReference type="AlphaFoldDB" id="A0A376BDC5"/>
<evidence type="ECO:0000256" key="1">
    <source>
        <dbReference type="SAM" id="Coils"/>
    </source>
</evidence>
<dbReference type="PANTHER" id="PTHR10476">
    <property type="entry name" value="CHARGED MULTIVESICULAR BODY PROTEIN"/>
    <property type="match status" value="1"/>
</dbReference>
<gene>
    <name evidence="3" type="ORF">SCODWIG_03902</name>
</gene>
<name>A0A376BDC5_9ASCO</name>
<organism evidence="3 4">
    <name type="scientific">Saccharomycodes ludwigii</name>
    <dbReference type="NCBI Taxonomy" id="36035"/>
    <lineage>
        <taxon>Eukaryota</taxon>
        <taxon>Fungi</taxon>
        <taxon>Dikarya</taxon>
        <taxon>Ascomycota</taxon>
        <taxon>Saccharomycotina</taxon>
        <taxon>Saccharomycetes</taxon>
        <taxon>Saccharomycodales</taxon>
        <taxon>Saccharomycodaceae</taxon>
        <taxon>Saccharomycodes</taxon>
    </lineage>
</organism>
<keyword evidence="1" id="KW-0175">Coiled coil</keyword>
<feature type="compositionally biased region" description="Basic and acidic residues" evidence="2">
    <location>
        <begin position="225"/>
        <end position="234"/>
    </location>
</feature>
<dbReference type="Gene3D" id="6.10.140.1230">
    <property type="match status" value="1"/>
</dbReference>
<feature type="coiled-coil region" evidence="1">
    <location>
        <begin position="15"/>
        <end position="49"/>
    </location>
</feature>
<keyword evidence="4" id="KW-1185">Reference proteome</keyword>
<dbReference type="Pfam" id="PF03357">
    <property type="entry name" value="Snf7"/>
    <property type="match status" value="1"/>
</dbReference>
<evidence type="ECO:0000256" key="2">
    <source>
        <dbReference type="SAM" id="MobiDB-lite"/>
    </source>
</evidence>
<protein>
    <submittedName>
        <fullName evidence="3">Probable DOA4-independent degradation protein 4</fullName>
    </submittedName>
</protein>
<dbReference type="VEuPathDB" id="FungiDB:SCODWIG_03902"/>
<dbReference type="InterPro" id="IPR005024">
    <property type="entry name" value="Snf7_fam"/>
</dbReference>
<reference evidence="4" key="1">
    <citation type="submission" date="2018-06" db="EMBL/GenBank/DDBJ databases">
        <authorList>
            <person name="Guldener U."/>
        </authorList>
    </citation>
    <scope>NUCLEOTIDE SEQUENCE [LARGE SCALE GENOMIC DNA]</scope>
    <source>
        <strain evidence="4">UTAD17</strain>
    </source>
</reference>
<feature type="region of interest" description="Disordered" evidence="2">
    <location>
        <begin position="185"/>
        <end position="234"/>
    </location>
</feature>
<sequence length="234" mass="26717">MALLDWIFGKQVTPQERLRKNQRALDRTQRELEREKIKLQNQEKKLTSDIKKSAKLGQINAAKIQARDLVRTKKYIDKFDMMQTRLQAITLRIQAVRSTDQMASSMREATGLLSLMNRSLNLPQLQRITMEFEKQNDIMDQRQEMIDESIDDVMDADELDEEEEEADEIVNKVLDEIGVDLNTKLTTAPQDTLEPASSSAVNEKALQPLSASGNTAPTTNVDDDLQARLDSLKR</sequence>
<dbReference type="Proteomes" id="UP000262825">
    <property type="component" value="Unassembled WGS sequence"/>
</dbReference>
<feature type="compositionally biased region" description="Polar residues" evidence="2">
    <location>
        <begin position="209"/>
        <end position="220"/>
    </location>
</feature>
<dbReference type="GO" id="GO:0007034">
    <property type="term" value="P:vacuolar transport"/>
    <property type="evidence" value="ECO:0007669"/>
    <property type="project" value="InterPro"/>
</dbReference>
<proteinExistence type="predicted"/>
<feature type="compositionally biased region" description="Polar residues" evidence="2">
    <location>
        <begin position="185"/>
        <end position="201"/>
    </location>
</feature>
<accession>A0A376BDC5</accession>
<evidence type="ECO:0000313" key="4">
    <source>
        <dbReference type="Proteomes" id="UP000262825"/>
    </source>
</evidence>
<evidence type="ECO:0000313" key="3">
    <source>
        <dbReference type="EMBL" id="SSD62140.1"/>
    </source>
</evidence>